<organism evidence="2">
    <name type="scientific">marine sediment metagenome</name>
    <dbReference type="NCBI Taxonomy" id="412755"/>
    <lineage>
        <taxon>unclassified sequences</taxon>
        <taxon>metagenomes</taxon>
        <taxon>ecological metagenomes</taxon>
    </lineage>
</organism>
<feature type="domain" description="Glutathione S-transferase C-terminal" evidence="1">
    <location>
        <begin position="4"/>
        <end position="63"/>
    </location>
</feature>
<proteinExistence type="predicted"/>
<dbReference type="Gene3D" id="1.20.1050.10">
    <property type="match status" value="1"/>
</dbReference>
<evidence type="ECO:0000313" key="2">
    <source>
        <dbReference type="EMBL" id="GAI57721.1"/>
    </source>
</evidence>
<protein>
    <recommendedName>
        <fullName evidence="1">Glutathione S-transferase C-terminal domain-containing protein</fullName>
    </recommendedName>
</protein>
<gene>
    <name evidence="2" type="ORF">S06H3_60566</name>
</gene>
<dbReference type="InterPro" id="IPR004046">
    <property type="entry name" value="GST_C"/>
</dbReference>
<dbReference type="Pfam" id="PF00043">
    <property type="entry name" value="GST_C"/>
    <property type="match status" value="1"/>
</dbReference>
<feature type="non-terminal residue" evidence="2">
    <location>
        <position position="1"/>
    </location>
</feature>
<dbReference type="EMBL" id="BARV01039533">
    <property type="protein sequence ID" value="GAI57721.1"/>
    <property type="molecule type" value="Genomic_DNA"/>
</dbReference>
<evidence type="ECO:0000259" key="1">
    <source>
        <dbReference type="Pfam" id="PF00043"/>
    </source>
</evidence>
<dbReference type="InterPro" id="IPR036282">
    <property type="entry name" value="Glutathione-S-Trfase_C_sf"/>
</dbReference>
<sequence>DWSRYMHILDHQLVSTGAYVAGSQFTLADIPIGLSVNRWFETPFEHPHLPAVRDYYERLSERPAYHLHGRNGTP</sequence>
<comment type="caution">
    <text evidence="2">The sequence shown here is derived from an EMBL/GenBank/DDBJ whole genome shotgun (WGS) entry which is preliminary data.</text>
</comment>
<accession>X1QSD0</accession>
<dbReference type="SUPFAM" id="SSF47616">
    <property type="entry name" value="GST C-terminal domain-like"/>
    <property type="match status" value="1"/>
</dbReference>
<reference evidence="2" key="1">
    <citation type="journal article" date="2014" name="Front. Microbiol.">
        <title>High frequency of phylogenetically diverse reductive dehalogenase-homologous genes in deep subseafloor sedimentary metagenomes.</title>
        <authorList>
            <person name="Kawai M."/>
            <person name="Futagami T."/>
            <person name="Toyoda A."/>
            <person name="Takaki Y."/>
            <person name="Nishi S."/>
            <person name="Hori S."/>
            <person name="Arai W."/>
            <person name="Tsubouchi T."/>
            <person name="Morono Y."/>
            <person name="Uchiyama I."/>
            <person name="Ito T."/>
            <person name="Fujiyama A."/>
            <person name="Inagaki F."/>
            <person name="Takami H."/>
        </authorList>
    </citation>
    <scope>NUCLEOTIDE SEQUENCE</scope>
    <source>
        <strain evidence="2">Expedition CK06-06</strain>
    </source>
</reference>
<name>X1QSD0_9ZZZZ</name>
<dbReference type="AlphaFoldDB" id="X1QSD0"/>